<keyword evidence="4 11" id="KW-0418">Kinase</keyword>
<evidence type="ECO:0000256" key="7">
    <source>
        <dbReference type="SAM" id="MobiDB-lite"/>
    </source>
</evidence>
<dbReference type="AlphaFoldDB" id="A0A830HIR1"/>
<evidence type="ECO:0000313" key="12">
    <source>
        <dbReference type="Proteomes" id="UP000660262"/>
    </source>
</evidence>
<dbReference type="SUPFAM" id="SSF56112">
    <property type="entry name" value="Protein kinase-like (PK-like)"/>
    <property type="match status" value="1"/>
</dbReference>
<dbReference type="InterPro" id="IPR000403">
    <property type="entry name" value="PI3/4_kinase_cat_dom"/>
</dbReference>
<dbReference type="InterPro" id="IPR016024">
    <property type="entry name" value="ARM-type_fold"/>
</dbReference>
<dbReference type="Pfam" id="PF00792">
    <property type="entry name" value="PI3K_C2"/>
    <property type="match status" value="1"/>
</dbReference>
<sequence length="1123" mass="120334">MSAPHGSHGQQLKEDAEAPPSSPLSTLMSPPPPLNAPLDDGRRAHVHLNSSLSSSLSSHVPLGGTSYYQFVLHSSLEVPLRIRINALSAPSLRVVAPQDSHSKDFKRKSAQPEQYYAAAARDFANNMRSDDREEEPAPPPLALAARIVSKQGAKDGERRTVGADANTRHATCTRLTAKQNNNTVRYNYGMWLEFCVNVCDLPRDAVLEVHVLTPDGAGERLVGTVALPLFSNKRGRLRTGRYRLVMEEARHCDVQGVANEGDAAHAEAARLIRLLRQRLRHASSNASREAGAWLDELTEKRMQAAWDAQASFAPVLDITFPHAPLPCHFGEAAPDGSGGVYLGPALASPQQTQAPVALTPSPTASKQQPTTQTRRVRAPSAAPPPTMWRDPELDTESPAERMAAKLARPLARRGAAGDDSDEAAPAQQPDTNERRRLDACVAMPPHRPLGTEAKALVWRFRKALLTDAKALPKFLQAVDWLDPDEMKHALQLLQLWSPIGTLEALELLGPSGAALAARAGGGASTLGGGGGVTASGIISPAPNAALTIRTHAVAALERIDDDTLLSFLPQLVQALRYENARSSFAIIASGEGGADSPTAASVPSSTATAASALGPLARFLIRRASAALRLAVPLHWYLWTEYAGDVEREKLSPTGAHFAAVHSHFTELLRSSSPAFVDVLQRQDELTNQLGYMVNELRSQRNAARKTERLRSLLSPSGACSELASFVPGLPYMLDTAVRLTGIVGEESFVFKSALSPLMLVFRTEARRVGPPKLPLSSPRGPSSTARVDSDGFADGQSVHVIYKRGDDLRQDQLIVQMVQLMDEMLKQHGGLDLKLTPYKVLATGPDTGFVECVIGAKNVSHVLSEHKTILGYLRTTRPRTDASTPGSAGPASGGGGGGGGGSGMPTRMRGASVASEDEADADELDSFAGLAATTPPAAAVAMGPAALSDVDPTAIDNFVRSCAGYCVITYLLGVGDRHLDNLMLCPDGRMFHIDFGYILGRDPKPYPPPMKLCKEMVDAMGGASSELYRTTFVSLCVEAFNILRKNTNLFLHLFHLMSHSGLPDISDIGGGQKALLKLEERFHSDLSDEEAAAHIVALLSESLTAIFPRAVEAVHRIAQMVR</sequence>
<dbReference type="InterPro" id="IPR001263">
    <property type="entry name" value="PI3K_accessory_dom"/>
</dbReference>
<dbReference type="SMART" id="SM00146">
    <property type="entry name" value="PI3Kc"/>
    <property type="match status" value="1"/>
</dbReference>
<dbReference type="GO" id="GO:0034272">
    <property type="term" value="C:phosphatidylinositol 3-kinase complex, class III, type II"/>
    <property type="evidence" value="ECO:0007669"/>
    <property type="project" value="TreeGrafter"/>
</dbReference>
<evidence type="ECO:0000256" key="6">
    <source>
        <dbReference type="PROSITE-ProRule" id="PRU00880"/>
    </source>
</evidence>
<evidence type="ECO:0000259" key="10">
    <source>
        <dbReference type="PROSITE" id="PS51547"/>
    </source>
</evidence>
<evidence type="ECO:0000259" key="9">
    <source>
        <dbReference type="PROSITE" id="PS51545"/>
    </source>
</evidence>
<feature type="domain" description="PIK helical" evidence="9">
    <location>
        <begin position="423"/>
        <end position="661"/>
    </location>
</feature>
<dbReference type="EMBL" id="BNJQ01000011">
    <property type="protein sequence ID" value="GHP05710.1"/>
    <property type="molecule type" value="Genomic_DNA"/>
</dbReference>
<dbReference type="PROSITE" id="PS00916">
    <property type="entry name" value="PI3_4_KINASE_2"/>
    <property type="match status" value="1"/>
</dbReference>
<dbReference type="InterPro" id="IPR015433">
    <property type="entry name" value="PI3/4_kinase"/>
</dbReference>
<dbReference type="InterPro" id="IPR057756">
    <property type="entry name" value="PI3-kinase_type3/VPS34_cat"/>
</dbReference>
<feature type="region of interest" description="Disordered" evidence="7">
    <location>
        <begin position="351"/>
        <end position="435"/>
    </location>
</feature>
<gene>
    <name evidence="11" type="ORF">PPROV_000446000</name>
</gene>
<keyword evidence="5" id="KW-0067">ATP-binding</keyword>
<dbReference type="PROSITE" id="PS51547">
    <property type="entry name" value="C2_PI3K"/>
    <property type="match status" value="1"/>
</dbReference>
<evidence type="ECO:0000259" key="8">
    <source>
        <dbReference type="PROSITE" id="PS50290"/>
    </source>
</evidence>
<dbReference type="SMART" id="SM00145">
    <property type="entry name" value="PI3Ka"/>
    <property type="match status" value="1"/>
</dbReference>
<comment type="similarity">
    <text evidence="6">Belongs to the PI3/PI4-kinase family.</text>
</comment>
<dbReference type="PANTHER" id="PTHR10048">
    <property type="entry name" value="PHOSPHATIDYLINOSITOL KINASE"/>
    <property type="match status" value="1"/>
</dbReference>
<feature type="compositionally biased region" description="Polar residues" evidence="7">
    <location>
        <begin position="351"/>
        <end position="373"/>
    </location>
</feature>
<accession>A0A830HIR1</accession>
<organism evidence="11 12">
    <name type="scientific">Pycnococcus provasolii</name>
    <dbReference type="NCBI Taxonomy" id="41880"/>
    <lineage>
        <taxon>Eukaryota</taxon>
        <taxon>Viridiplantae</taxon>
        <taxon>Chlorophyta</taxon>
        <taxon>Pseudoscourfieldiophyceae</taxon>
        <taxon>Pseudoscourfieldiales</taxon>
        <taxon>Pycnococcaceae</taxon>
        <taxon>Pycnococcus</taxon>
    </lineage>
</organism>
<evidence type="ECO:0000256" key="1">
    <source>
        <dbReference type="ARBA" id="ARBA00012073"/>
    </source>
</evidence>
<dbReference type="SUPFAM" id="SSF48371">
    <property type="entry name" value="ARM repeat"/>
    <property type="match status" value="1"/>
</dbReference>
<dbReference type="Gene3D" id="3.30.1010.10">
    <property type="entry name" value="Phosphatidylinositol 3-kinase Catalytic Subunit, Chain A, domain 4"/>
    <property type="match status" value="1"/>
</dbReference>
<feature type="region of interest" description="Disordered" evidence="7">
    <location>
        <begin position="771"/>
        <end position="790"/>
    </location>
</feature>
<dbReference type="Pfam" id="PF00613">
    <property type="entry name" value="PI3Ka"/>
    <property type="match status" value="2"/>
</dbReference>
<dbReference type="PROSITE" id="PS51545">
    <property type="entry name" value="PIK_HELICAL"/>
    <property type="match status" value="1"/>
</dbReference>
<dbReference type="PIRSF" id="PIRSF000587">
    <property type="entry name" value="PI3K_Vps34"/>
    <property type="match status" value="1"/>
</dbReference>
<feature type="compositionally biased region" description="Gly residues" evidence="7">
    <location>
        <begin position="892"/>
        <end position="904"/>
    </location>
</feature>
<dbReference type="OrthoDB" id="67688at2759"/>
<evidence type="ECO:0000256" key="4">
    <source>
        <dbReference type="ARBA" id="ARBA00022777"/>
    </source>
</evidence>
<evidence type="ECO:0000256" key="5">
    <source>
        <dbReference type="ARBA" id="ARBA00022840"/>
    </source>
</evidence>
<reference evidence="11" key="1">
    <citation type="submission" date="2020-10" db="EMBL/GenBank/DDBJ databases">
        <title>Unveiling of a novel bifunctional photoreceptor, Dualchrome1, isolated from a cosmopolitan green alga.</title>
        <authorList>
            <person name="Suzuki S."/>
            <person name="Kawachi M."/>
        </authorList>
    </citation>
    <scope>NUCLEOTIDE SEQUENCE</scope>
    <source>
        <strain evidence="11">NIES 2893</strain>
    </source>
</reference>
<dbReference type="GO" id="GO:0006897">
    <property type="term" value="P:endocytosis"/>
    <property type="evidence" value="ECO:0007669"/>
    <property type="project" value="TreeGrafter"/>
</dbReference>
<protein>
    <recommendedName>
        <fullName evidence="1">phosphatidylinositol 3-kinase</fullName>
        <ecNumber evidence="1">2.7.1.137</ecNumber>
    </recommendedName>
</protein>
<proteinExistence type="inferred from homology"/>
<dbReference type="GO" id="GO:0048015">
    <property type="term" value="P:phosphatidylinositol-mediated signaling"/>
    <property type="evidence" value="ECO:0007669"/>
    <property type="project" value="TreeGrafter"/>
</dbReference>
<evidence type="ECO:0000256" key="3">
    <source>
        <dbReference type="ARBA" id="ARBA00022741"/>
    </source>
</evidence>
<dbReference type="InterPro" id="IPR036940">
    <property type="entry name" value="PI3/4_kinase_cat_sf"/>
</dbReference>
<dbReference type="GO" id="GO:0005777">
    <property type="term" value="C:peroxisome"/>
    <property type="evidence" value="ECO:0007669"/>
    <property type="project" value="TreeGrafter"/>
</dbReference>
<dbReference type="InterPro" id="IPR035892">
    <property type="entry name" value="C2_domain_sf"/>
</dbReference>
<name>A0A830HIR1_9CHLO</name>
<dbReference type="SUPFAM" id="SSF49562">
    <property type="entry name" value="C2 domain (Calcium/lipid-binding domain, CaLB)"/>
    <property type="match status" value="1"/>
</dbReference>
<dbReference type="PANTHER" id="PTHR10048:SF7">
    <property type="entry name" value="PHOSPHATIDYLINOSITOL 3-KINASE CATALYTIC SUBUNIT TYPE 3"/>
    <property type="match status" value="1"/>
</dbReference>
<dbReference type="EC" id="2.7.1.137" evidence="1"/>
<dbReference type="GO" id="GO:0000045">
    <property type="term" value="P:autophagosome assembly"/>
    <property type="evidence" value="ECO:0007669"/>
    <property type="project" value="TreeGrafter"/>
</dbReference>
<dbReference type="Gene3D" id="2.60.40.150">
    <property type="entry name" value="C2 domain"/>
    <property type="match status" value="1"/>
</dbReference>
<feature type="compositionally biased region" description="Low complexity" evidence="7">
    <location>
        <begin position="404"/>
        <end position="414"/>
    </location>
</feature>
<dbReference type="Proteomes" id="UP000660262">
    <property type="component" value="Unassembled WGS sequence"/>
</dbReference>
<dbReference type="InterPro" id="IPR018936">
    <property type="entry name" value="PI3/4_kinase_CS"/>
</dbReference>
<dbReference type="InterPro" id="IPR042236">
    <property type="entry name" value="PI3K_accessory_sf"/>
</dbReference>
<comment type="caution">
    <text evidence="11">The sequence shown here is derived from an EMBL/GenBank/DDBJ whole genome shotgun (WGS) entry which is preliminary data.</text>
</comment>
<dbReference type="InterPro" id="IPR002420">
    <property type="entry name" value="PI3K-type_C2_dom"/>
</dbReference>
<dbReference type="Gene3D" id="1.10.1070.11">
    <property type="entry name" value="Phosphatidylinositol 3-/4-kinase, catalytic domain"/>
    <property type="match status" value="1"/>
</dbReference>
<feature type="region of interest" description="Disordered" evidence="7">
    <location>
        <begin position="876"/>
        <end position="918"/>
    </location>
</feature>
<dbReference type="InterPro" id="IPR008290">
    <property type="entry name" value="PI3K_Vps34"/>
</dbReference>
<dbReference type="GO" id="GO:0016303">
    <property type="term" value="F:1-phosphatidylinositol-3-kinase activity"/>
    <property type="evidence" value="ECO:0007669"/>
    <property type="project" value="UniProtKB-EC"/>
</dbReference>
<feature type="region of interest" description="Disordered" evidence="7">
    <location>
        <begin position="1"/>
        <end position="41"/>
    </location>
</feature>
<keyword evidence="3" id="KW-0547">Nucleotide-binding</keyword>
<evidence type="ECO:0000256" key="2">
    <source>
        <dbReference type="ARBA" id="ARBA00022679"/>
    </source>
</evidence>
<dbReference type="GO" id="GO:0034271">
    <property type="term" value="C:phosphatidylinositol 3-kinase complex, class III, type I"/>
    <property type="evidence" value="ECO:0007669"/>
    <property type="project" value="TreeGrafter"/>
</dbReference>
<keyword evidence="12" id="KW-1185">Reference proteome</keyword>
<dbReference type="Gene3D" id="1.25.40.70">
    <property type="entry name" value="Phosphatidylinositol 3-kinase, accessory domain (PIK)"/>
    <property type="match status" value="1"/>
</dbReference>
<evidence type="ECO:0000313" key="11">
    <source>
        <dbReference type="EMBL" id="GHP05710.1"/>
    </source>
</evidence>
<dbReference type="GO" id="GO:0005524">
    <property type="term" value="F:ATP binding"/>
    <property type="evidence" value="ECO:0007669"/>
    <property type="project" value="UniProtKB-KW"/>
</dbReference>
<feature type="domain" description="PI3K/PI4K catalytic" evidence="8">
    <location>
        <begin position="744"/>
        <end position="1108"/>
    </location>
</feature>
<keyword evidence="2" id="KW-0808">Transferase</keyword>
<dbReference type="Pfam" id="PF00454">
    <property type="entry name" value="PI3_PI4_kinase"/>
    <property type="match status" value="1"/>
</dbReference>
<feature type="domain" description="C2 PI3K-type" evidence="10">
    <location>
        <begin position="133"/>
        <end position="301"/>
    </location>
</feature>
<dbReference type="GO" id="GO:0000407">
    <property type="term" value="C:phagophore assembly site"/>
    <property type="evidence" value="ECO:0007669"/>
    <property type="project" value="TreeGrafter"/>
</dbReference>
<dbReference type="InterPro" id="IPR011009">
    <property type="entry name" value="Kinase-like_dom_sf"/>
</dbReference>
<dbReference type="GO" id="GO:0005768">
    <property type="term" value="C:endosome"/>
    <property type="evidence" value="ECO:0007669"/>
    <property type="project" value="TreeGrafter"/>
</dbReference>
<dbReference type="PROSITE" id="PS50290">
    <property type="entry name" value="PI3_4_KINASE_3"/>
    <property type="match status" value="1"/>
</dbReference>
<dbReference type="CDD" id="cd00896">
    <property type="entry name" value="PI3Kc_III"/>
    <property type="match status" value="1"/>
</dbReference>